<proteinExistence type="predicted"/>
<name>A0A398CY49_9BACL</name>
<feature type="compositionally biased region" description="Basic residues" evidence="1">
    <location>
        <begin position="9"/>
        <end position="20"/>
    </location>
</feature>
<comment type="caution">
    <text evidence="2">The sequence shown here is derived from an EMBL/GenBank/DDBJ whole genome shotgun (WGS) entry which is preliminary data.</text>
</comment>
<organism evidence="2 3">
    <name type="scientific">Cohnella faecalis</name>
    <dbReference type="NCBI Taxonomy" id="2315694"/>
    <lineage>
        <taxon>Bacteria</taxon>
        <taxon>Bacillati</taxon>
        <taxon>Bacillota</taxon>
        <taxon>Bacilli</taxon>
        <taxon>Bacillales</taxon>
        <taxon>Paenibacillaceae</taxon>
        <taxon>Cohnella</taxon>
    </lineage>
</organism>
<protein>
    <submittedName>
        <fullName evidence="2">Uncharacterized protein</fullName>
    </submittedName>
</protein>
<dbReference type="EMBL" id="QXJM01000027">
    <property type="protein sequence ID" value="RIE04151.1"/>
    <property type="molecule type" value="Genomic_DNA"/>
</dbReference>
<evidence type="ECO:0000256" key="1">
    <source>
        <dbReference type="SAM" id="MobiDB-lite"/>
    </source>
</evidence>
<gene>
    <name evidence="2" type="ORF">D3H35_05860</name>
</gene>
<reference evidence="2 3" key="1">
    <citation type="submission" date="2018-09" db="EMBL/GenBank/DDBJ databases">
        <title>Cohnella cavernae sp. nov., isolated from a karst cave.</title>
        <authorList>
            <person name="Zhu H."/>
        </authorList>
    </citation>
    <scope>NUCLEOTIDE SEQUENCE [LARGE SCALE GENOMIC DNA]</scope>
    <source>
        <strain evidence="2 3">K2E09-144</strain>
    </source>
</reference>
<sequence length="97" mass="10426">MSDAEGTHRLWRPKRGRLSRGTRSEQNRSVFAGAANERDQIIGHARVEMYGGRQPLNLGDVLDGGDGLNVVAGAAGPGLHDQPFFGCDVGIAKLDFH</sequence>
<keyword evidence="3" id="KW-1185">Reference proteome</keyword>
<evidence type="ECO:0000313" key="2">
    <source>
        <dbReference type="EMBL" id="RIE04151.1"/>
    </source>
</evidence>
<evidence type="ECO:0000313" key="3">
    <source>
        <dbReference type="Proteomes" id="UP000266340"/>
    </source>
</evidence>
<dbReference type="AlphaFoldDB" id="A0A398CY49"/>
<accession>A0A398CY49</accession>
<feature type="region of interest" description="Disordered" evidence="1">
    <location>
        <begin position="1"/>
        <end position="32"/>
    </location>
</feature>
<dbReference type="Proteomes" id="UP000266340">
    <property type="component" value="Unassembled WGS sequence"/>
</dbReference>